<evidence type="ECO:0000313" key="2">
    <source>
        <dbReference type="EMBL" id="MBO8473162.1"/>
    </source>
</evidence>
<evidence type="ECO:0000256" key="1">
    <source>
        <dbReference type="SAM" id="SignalP"/>
    </source>
</evidence>
<organism evidence="2 3">
    <name type="scientific">Candidatus Merdivivens pullicola</name>
    <dbReference type="NCBI Taxonomy" id="2840872"/>
    <lineage>
        <taxon>Bacteria</taxon>
        <taxon>Pseudomonadati</taxon>
        <taxon>Bacteroidota</taxon>
        <taxon>Bacteroidia</taxon>
        <taxon>Bacteroidales</taxon>
        <taxon>Muribaculaceae</taxon>
        <taxon>Muribaculaceae incertae sedis</taxon>
        <taxon>Candidatus Merdivivens</taxon>
    </lineage>
</organism>
<comment type="caution">
    <text evidence="2">The sequence shown here is derived from an EMBL/GenBank/DDBJ whole genome shotgun (WGS) entry which is preliminary data.</text>
</comment>
<dbReference type="AlphaFoldDB" id="A0A9D9NH10"/>
<keyword evidence="1" id="KW-0732">Signal</keyword>
<name>A0A9D9NH10_9BACT</name>
<sequence>MRHLMVKIFVMCLASLSSTMIFAQEVLHVDDGKDFSAFKVNGLEIGDYTRRYSESDILEAFGQPDSVVCSDIGVMYYFSRSVDGSPIVSDQESSSKRVKSVSLSFLPSESAGMTGPIASIDIRDRESCSVNDFIRVGDDVDKVKQMGGKWKDYPLNSSGIIKGEIVWCPEGQSDSDWICCPGFYYDEERKIVQIYIFVY</sequence>
<proteinExistence type="predicted"/>
<gene>
    <name evidence="2" type="ORF">IAB81_05980</name>
</gene>
<feature type="chain" id="PRO_5039044618" evidence="1">
    <location>
        <begin position="24"/>
        <end position="199"/>
    </location>
</feature>
<evidence type="ECO:0000313" key="3">
    <source>
        <dbReference type="Proteomes" id="UP000823604"/>
    </source>
</evidence>
<feature type="signal peptide" evidence="1">
    <location>
        <begin position="1"/>
        <end position="23"/>
    </location>
</feature>
<protein>
    <submittedName>
        <fullName evidence="2">Uncharacterized protein</fullName>
    </submittedName>
</protein>
<dbReference type="Proteomes" id="UP000823604">
    <property type="component" value="Unassembled WGS sequence"/>
</dbReference>
<reference evidence="2" key="1">
    <citation type="submission" date="2020-10" db="EMBL/GenBank/DDBJ databases">
        <authorList>
            <person name="Gilroy R."/>
        </authorList>
    </citation>
    <scope>NUCLEOTIDE SEQUENCE</scope>
    <source>
        <strain evidence="2">B1-8020</strain>
    </source>
</reference>
<reference evidence="2" key="2">
    <citation type="journal article" date="2021" name="PeerJ">
        <title>Extensive microbial diversity within the chicken gut microbiome revealed by metagenomics and culture.</title>
        <authorList>
            <person name="Gilroy R."/>
            <person name="Ravi A."/>
            <person name="Getino M."/>
            <person name="Pursley I."/>
            <person name="Horton D.L."/>
            <person name="Alikhan N.F."/>
            <person name="Baker D."/>
            <person name="Gharbi K."/>
            <person name="Hall N."/>
            <person name="Watson M."/>
            <person name="Adriaenssens E.M."/>
            <person name="Foster-Nyarko E."/>
            <person name="Jarju S."/>
            <person name="Secka A."/>
            <person name="Antonio M."/>
            <person name="Oren A."/>
            <person name="Chaudhuri R.R."/>
            <person name="La Ragione R."/>
            <person name="Hildebrand F."/>
            <person name="Pallen M.J."/>
        </authorList>
    </citation>
    <scope>NUCLEOTIDE SEQUENCE</scope>
    <source>
        <strain evidence="2">B1-8020</strain>
    </source>
</reference>
<dbReference type="EMBL" id="JADIMA010000058">
    <property type="protein sequence ID" value="MBO8473162.1"/>
    <property type="molecule type" value="Genomic_DNA"/>
</dbReference>
<accession>A0A9D9NH10</accession>